<name>B0TI00_HELMI</name>
<dbReference type="PANTHER" id="PTHR47372">
    <property type="entry name" value="DAUER UP-REGULATED-RELATED"/>
    <property type="match status" value="1"/>
</dbReference>
<dbReference type="EMBL" id="CP000930">
    <property type="protein sequence ID" value="ABZ82673.1"/>
    <property type="molecule type" value="Genomic_DNA"/>
</dbReference>
<gene>
    <name evidence="3" type="ORF">HM1_0048</name>
</gene>
<dbReference type="KEGG" id="hmo:HM1_0048"/>
<evidence type="ECO:0000256" key="1">
    <source>
        <dbReference type="SAM" id="Coils"/>
    </source>
</evidence>
<dbReference type="STRING" id="498761.HM1_0048"/>
<feature type="domain" description="Tape measure protein N-terminal" evidence="2">
    <location>
        <begin position="120"/>
        <end position="271"/>
    </location>
</feature>
<dbReference type="eggNOG" id="COG3064">
    <property type="taxonomic scope" value="Bacteria"/>
</dbReference>
<evidence type="ECO:0000313" key="3">
    <source>
        <dbReference type="EMBL" id="ABZ82673.1"/>
    </source>
</evidence>
<dbReference type="HOGENOM" id="CLU_273713_0_0_9"/>
<protein>
    <submittedName>
        <fullName evidence="3">Tape measure protein, putative</fullName>
    </submittedName>
</protein>
<proteinExistence type="predicted"/>
<dbReference type="InterPro" id="IPR013491">
    <property type="entry name" value="Tape_meas_N"/>
</dbReference>
<reference evidence="3 4" key="1">
    <citation type="journal article" date="2008" name="J. Bacteriol.">
        <title>The genome of Heliobacterium modesticaldum, a phototrophic representative of the Firmicutes containing the simplest photosynthetic apparatus.</title>
        <authorList>
            <person name="Sattley W.M."/>
            <person name="Madigan M.T."/>
            <person name="Swingley W.D."/>
            <person name="Cheung P.C."/>
            <person name="Clocksin K.M."/>
            <person name="Conrad A.L."/>
            <person name="Dejesa L.C."/>
            <person name="Honchak B.M."/>
            <person name="Jung D.O."/>
            <person name="Karbach L.E."/>
            <person name="Kurdoglu A."/>
            <person name="Lahiri S."/>
            <person name="Mastrian S.D."/>
            <person name="Page L.E."/>
            <person name="Taylor H.L."/>
            <person name="Wang Z.T."/>
            <person name="Raymond J."/>
            <person name="Chen M."/>
            <person name="Blankenship R.E."/>
            <person name="Touchman J.W."/>
        </authorList>
    </citation>
    <scope>NUCLEOTIDE SEQUENCE [LARGE SCALE GENOMIC DNA]</scope>
    <source>
        <strain evidence="4">ATCC 51547 / Ice1</strain>
    </source>
</reference>
<sequence length="1103" mass="116751">MGETFRVEIPINVRDNTDPGISQATRKVSAFDRANQKTQERLEKMNRSRYQVILEALDRASSIIGHVSTKARSIAGRTYSFTMKVVDMATAPLKSIWNFATSLQGVILGGSLTAVGFKGLQLSGEMDRAKKSIDFFTGSAEEGTKAFQELVNQAIKSPLYEVPFVVQTAGQLLAAGKNIEFVKRALKDFEQTAYYTGASMSQIELAFYGFKQISAVGTLQMEELRQVTENLNLPLQWVIEELGLTGKAAKNLGDAAIPANEAMEAILKTMEKRFPAKDMQDDLLALESALKETGRMFLWAFGRGMSGPVMRIMQDLSAQLDPTGKKFNSFAGSLEYAGKVVGEKLEQIYKDVKEFLDKFNQGELKNMGLGDKLIYGIEYGLDEASKWLQGAGGKKVEKVFVEMAEIAGRAWMTALGATLKGAGNAAREGNWSGAAALGGMAWMLGAGTLLGIVGKGGKAAIAGGKGLWKTGKWLFGKGSKAADAAADAAKVAGAAAGAADDVADIAKTTKNLKDAAESFRAAANASKEAEKAVKTAEALKTAKQADLEKSARLLKELKKEAAKFGDDIPKGLSGKIMAAEKAVAKGRVDVKKAASHLDDMVNLKNLKAIDYANAREGFVVAKDVANAAKVADKAGDVAGKTGIFSKIAGWFGKSGDDVLKAGSKAAGKGIKGIPVLGTLLGLAASGAVVASAAPENRGRETAGEVGSWLGAIGAGAGAGALVGTLGGGPIGTAVGGIVGGIGGAIGGEAFTEWLYDQKDAIASMGGKVKTAISEFGTKAGESISRFFTETIPNFVTEQIPYAIGYATGSIGKFFTVTLPQVWNDLWTAVGNFFTETIPAWANGAYNTAVNFFTVSVPTFFTNLWNSVYGFFTETLPTWATGAFNKANEFFTQKVPEFFTDLWSSVSTFVTEKIPEYAKALKDSVIGWFGSFRDWASNIWDKVKSSFSAGYEAGSSGGSNVAKHAWGGIMTKPHMGIVAEDGAEGIIPLSPSKRARGLDLWWRTGELLGVRPYGNGGIAGDIPTASAVPVSVGTGNVTQYIQARVEKVEVHPAFHIEGDNLDEENVVTIIKGRIREMADDIGDELAERLARIFANMPVKGGAGA</sequence>
<dbReference type="PANTHER" id="PTHR47372:SF11">
    <property type="entry name" value="RE19971P"/>
    <property type="match status" value="1"/>
</dbReference>
<dbReference type="RefSeq" id="WP_012281222.1">
    <property type="nucleotide sequence ID" value="NC_010337.2"/>
</dbReference>
<evidence type="ECO:0000313" key="4">
    <source>
        <dbReference type="Proteomes" id="UP000008550"/>
    </source>
</evidence>
<dbReference type="NCBIfam" id="TIGR02675">
    <property type="entry name" value="tape_meas_nterm"/>
    <property type="match status" value="1"/>
</dbReference>
<dbReference type="Pfam" id="PF20155">
    <property type="entry name" value="TMP_3"/>
    <property type="match status" value="1"/>
</dbReference>
<dbReference type="eggNOG" id="COG3941">
    <property type="taxonomic scope" value="Bacteria"/>
</dbReference>
<dbReference type="OrthoDB" id="1677957at2"/>
<keyword evidence="1" id="KW-0175">Coiled coil</keyword>
<dbReference type="AlphaFoldDB" id="B0TI00"/>
<accession>B0TI00</accession>
<dbReference type="Proteomes" id="UP000008550">
    <property type="component" value="Chromosome"/>
</dbReference>
<keyword evidence="4" id="KW-1185">Reference proteome</keyword>
<feature type="coiled-coil region" evidence="1">
    <location>
        <begin position="522"/>
        <end position="567"/>
    </location>
</feature>
<organism evidence="3 4">
    <name type="scientific">Heliobacterium modesticaldum (strain ATCC 51547 / Ice1)</name>
    <dbReference type="NCBI Taxonomy" id="498761"/>
    <lineage>
        <taxon>Bacteria</taxon>
        <taxon>Bacillati</taxon>
        <taxon>Bacillota</taxon>
        <taxon>Clostridia</taxon>
        <taxon>Eubacteriales</taxon>
        <taxon>Heliobacteriaceae</taxon>
        <taxon>Heliomicrobium</taxon>
    </lineage>
</organism>
<evidence type="ECO:0000259" key="2">
    <source>
        <dbReference type="Pfam" id="PF20155"/>
    </source>
</evidence>